<evidence type="ECO:0000313" key="1">
    <source>
        <dbReference type="EMBL" id="EYC05993.1"/>
    </source>
</evidence>
<accession>A0A016TUC0</accession>
<gene>
    <name evidence="1" type="primary">Acey_s0079.g1293</name>
    <name evidence="1" type="ORF">Y032_0079g1293</name>
</gene>
<evidence type="ECO:0000313" key="2">
    <source>
        <dbReference type="Proteomes" id="UP000024635"/>
    </source>
</evidence>
<dbReference type="Proteomes" id="UP000024635">
    <property type="component" value="Unassembled WGS sequence"/>
</dbReference>
<name>A0A016TUC0_9BILA</name>
<dbReference type="EMBL" id="JARK01001415">
    <property type="protein sequence ID" value="EYC05993.1"/>
    <property type="molecule type" value="Genomic_DNA"/>
</dbReference>
<proteinExistence type="predicted"/>
<sequence length="74" mass="8336">MDSSCSEWTPASEAERYVPLQHRRLLRDSTTSLSLTRKLVHLNRPLLVLRAGWNCRQISRSSQLEGGAIGNTSQ</sequence>
<organism evidence="1 2">
    <name type="scientific">Ancylostoma ceylanicum</name>
    <dbReference type="NCBI Taxonomy" id="53326"/>
    <lineage>
        <taxon>Eukaryota</taxon>
        <taxon>Metazoa</taxon>
        <taxon>Ecdysozoa</taxon>
        <taxon>Nematoda</taxon>
        <taxon>Chromadorea</taxon>
        <taxon>Rhabditida</taxon>
        <taxon>Rhabditina</taxon>
        <taxon>Rhabditomorpha</taxon>
        <taxon>Strongyloidea</taxon>
        <taxon>Ancylostomatidae</taxon>
        <taxon>Ancylostomatinae</taxon>
        <taxon>Ancylostoma</taxon>
    </lineage>
</organism>
<keyword evidence="2" id="KW-1185">Reference proteome</keyword>
<reference evidence="2" key="1">
    <citation type="journal article" date="2015" name="Nat. Genet.">
        <title>The genome and transcriptome of the zoonotic hookworm Ancylostoma ceylanicum identify infection-specific gene families.</title>
        <authorList>
            <person name="Schwarz E.M."/>
            <person name="Hu Y."/>
            <person name="Antoshechkin I."/>
            <person name="Miller M.M."/>
            <person name="Sternberg P.W."/>
            <person name="Aroian R.V."/>
        </authorList>
    </citation>
    <scope>NUCLEOTIDE SEQUENCE</scope>
    <source>
        <strain evidence="2">HY135</strain>
    </source>
</reference>
<dbReference type="AlphaFoldDB" id="A0A016TUC0"/>
<protein>
    <submittedName>
        <fullName evidence="1">Uncharacterized protein</fullName>
    </submittedName>
</protein>
<comment type="caution">
    <text evidence="1">The sequence shown here is derived from an EMBL/GenBank/DDBJ whole genome shotgun (WGS) entry which is preliminary data.</text>
</comment>